<dbReference type="PANTHER" id="PTHR15138:SF14">
    <property type="entry name" value="TRANSCRIPTION INITIATION FACTOR TFIID SUBUNIT 4"/>
    <property type="match status" value="1"/>
</dbReference>
<comment type="subcellular location">
    <subcellularLocation>
        <location evidence="1">Nucleus</location>
    </subcellularLocation>
</comment>
<dbReference type="AlphaFoldDB" id="A0A8D7F580"/>
<dbReference type="PROSITE" id="PS51879">
    <property type="entry name" value="RST"/>
    <property type="match status" value="1"/>
</dbReference>
<evidence type="ECO:0000256" key="4">
    <source>
        <dbReference type="ARBA" id="ARBA00023163"/>
    </source>
</evidence>
<dbReference type="Pfam" id="PF05236">
    <property type="entry name" value="TAF4"/>
    <property type="match status" value="1"/>
</dbReference>
<evidence type="ECO:0000256" key="2">
    <source>
        <dbReference type="ARBA" id="ARBA00006178"/>
    </source>
</evidence>
<keyword evidence="3" id="KW-0805">Transcription regulation</keyword>
<feature type="compositionally biased region" description="Basic and acidic residues" evidence="7">
    <location>
        <begin position="877"/>
        <end position="888"/>
    </location>
</feature>
<reference evidence="9" key="1">
    <citation type="submission" date="2021-03" db="EMBL/GenBank/DDBJ databases">
        <authorList>
            <consortium name="Genoscope - CEA"/>
            <person name="William W."/>
        </authorList>
    </citation>
    <scope>NUCLEOTIDE SEQUENCE</scope>
    <source>
        <strain evidence="9">Doubled-haploid Pahang</strain>
    </source>
</reference>
<dbReference type="GO" id="GO:0006352">
    <property type="term" value="P:DNA-templated transcription initiation"/>
    <property type="evidence" value="ECO:0007669"/>
    <property type="project" value="InterPro"/>
</dbReference>
<keyword evidence="5" id="KW-0539">Nucleus</keyword>
<protein>
    <submittedName>
        <fullName evidence="9">(wild Malaysian banana) hypothetical protein</fullName>
    </submittedName>
</protein>
<feature type="compositionally biased region" description="Low complexity" evidence="7">
    <location>
        <begin position="391"/>
        <end position="400"/>
    </location>
</feature>
<accession>A0A8D7F580</accession>
<dbReference type="PANTHER" id="PTHR15138">
    <property type="entry name" value="TRANSCRIPTION INITIATION FACTOR TFIID SUBUNIT 4"/>
    <property type="match status" value="1"/>
</dbReference>
<feature type="region of interest" description="Disordered" evidence="7">
    <location>
        <begin position="382"/>
        <end position="478"/>
    </location>
</feature>
<feature type="coiled-coil region" evidence="6">
    <location>
        <begin position="645"/>
        <end position="675"/>
    </location>
</feature>
<feature type="compositionally biased region" description="Low complexity" evidence="7">
    <location>
        <begin position="269"/>
        <end position="286"/>
    </location>
</feature>
<feature type="compositionally biased region" description="Low complexity" evidence="7">
    <location>
        <begin position="857"/>
        <end position="876"/>
    </location>
</feature>
<feature type="region of interest" description="Disordered" evidence="7">
    <location>
        <begin position="586"/>
        <end position="630"/>
    </location>
</feature>
<feature type="domain" description="RST" evidence="8">
    <location>
        <begin position="187"/>
        <end position="258"/>
    </location>
</feature>
<comment type="similarity">
    <text evidence="2">Belongs to the TAF4 family.</text>
</comment>
<evidence type="ECO:0000256" key="7">
    <source>
        <dbReference type="SAM" id="MobiDB-lite"/>
    </source>
</evidence>
<dbReference type="InterPro" id="IPR007900">
    <property type="entry name" value="TAF4_C"/>
</dbReference>
<evidence type="ECO:0000256" key="5">
    <source>
        <dbReference type="ARBA" id="ARBA00023242"/>
    </source>
</evidence>
<feature type="compositionally biased region" description="Polar residues" evidence="7">
    <location>
        <begin position="354"/>
        <end position="365"/>
    </location>
</feature>
<feature type="compositionally biased region" description="Low complexity" evidence="7">
    <location>
        <begin position="408"/>
        <end position="421"/>
    </location>
</feature>
<evidence type="ECO:0000256" key="6">
    <source>
        <dbReference type="SAM" id="Coils"/>
    </source>
</evidence>
<evidence type="ECO:0000313" key="9">
    <source>
        <dbReference type="EMBL" id="CAG1842141.1"/>
    </source>
</evidence>
<proteinExistence type="inferred from homology"/>
<sequence>MDPSIMKLLEEDEDESMHSGADVEALSAELNRDIGGEPAAIVQPPESDAGQVIGQWQTSGEIENGREIQQKEHRQHLGSSEQHSTGGGLIQPPYVAKPQDEQEQVKKLEQSNILESNTAEGPKQEVTQQSENLHQQNIAQQSNKQIPTTNLASISSNHSEGHQQHVVQQSNTQQIPPSNQANLVMRKTKAASSIPFQMLIPILQPHLDKDRSMQLQAIFTKLRNNEVSKEDFLRATRNIVGDQMLRQAAQKIQMQATAQNSQTNTNSFSLQAPASSQQISSSGAQQITGPQSFPASHSMPQSQNLKANGSPPRQPYVPSTTFQVHPGTSFTSPRNNTKKSQEVETGSDGKGPHSVQNFTNNTNMANPERDVSIVSLQSVNKQQQATHIPQSSFSISGSTSGYHTHAYPRPSVSSSTSPRPSNVDSHTRQVSRTQGVVSTQIRPTQSTNIMNVPKYDQNAANESKRQQAGPSTSHFASQHNPLARQLDANKEQNDSGFKSMAYVKQEVVDQSSEPPNKSHIVPSGVTSLRTAHVNQKNSALGSSSMMGTTQVSGPVPIQTDQSVQVSNCNFNYWMHSQVSSATLPLSGATMKTPSKKPTVGQKKPLEALGSSPPMSSKRQKTSGTSIDQSIEQLNDVTAVSGVDLREEEEQLLSGLKEENQTSEATRRVVQEEEERLLLQQASLRKKLSDIMFKCSLKNIGGDVERCLSMCVEERLKGLICYLIRLSKQRVDLEKSRHRFVITSDVRHQILLMNQKAKEEWDKKQAEECDKLRKVNEMDGSAGVDAEKDKEEGRSKTLKVELIFNIFFSQANKEEDDKMRATAANVAARAAVGGDDMLSKWQLMAEQARQKRDGVDGASGSQQGKSASSKSLLSSGRGSKEKQEFEKKGSSAFCTSGNMRRFGRNSPQASHPKVARKISVKDVIAALETEPQMSKSSLIYRLYERLSGDSPVE</sequence>
<dbReference type="GO" id="GO:0005669">
    <property type="term" value="C:transcription factor TFIID complex"/>
    <property type="evidence" value="ECO:0007669"/>
    <property type="project" value="InterPro"/>
</dbReference>
<dbReference type="Pfam" id="PF12174">
    <property type="entry name" value="RST"/>
    <property type="match status" value="1"/>
</dbReference>
<feature type="compositionally biased region" description="Polar residues" evidence="7">
    <location>
        <begin position="612"/>
        <end position="630"/>
    </location>
</feature>
<feature type="region of interest" description="Disordered" evidence="7">
    <location>
        <begin position="152"/>
        <end position="177"/>
    </location>
</feature>
<gene>
    <name evidence="9" type="ORF">GSMUA_119360.1</name>
</gene>
<evidence type="ECO:0000259" key="8">
    <source>
        <dbReference type="PROSITE" id="PS51879"/>
    </source>
</evidence>
<feature type="compositionally biased region" description="Polar residues" evidence="7">
    <location>
        <begin position="422"/>
        <end position="450"/>
    </location>
</feature>
<feature type="region of interest" description="Disordered" evidence="7">
    <location>
        <begin position="59"/>
        <end position="106"/>
    </location>
</feature>
<feature type="region of interest" description="Disordered" evidence="7">
    <location>
        <begin position="847"/>
        <end position="914"/>
    </location>
</feature>
<feature type="compositionally biased region" description="Polar residues" evidence="7">
    <location>
        <begin position="317"/>
        <end position="335"/>
    </location>
</feature>
<evidence type="ECO:0000256" key="1">
    <source>
        <dbReference type="ARBA" id="ARBA00004123"/>
    </source>
</evidence>
<feature type="compositionally biased region" description="Basic and acidic residues" evidence="7">
    <location>
        <begin position="63"/>
        <end position="72"/>
    </location>
</feature>
<feature type="region of interest" description="Disordered" evidence="7">
    <location>
        <begin position="256"/>
        <end position="365"/>
    </location>
</feature>
<dbReference type="CDD" id="cd08045">
    <property type="entry name" value="HFD_TAF4"/>
    <property type="match status" value="1"/>
</dbReference>
<organism evidence="9">
    <name type="scientific">Musa acuminata subsp. malaccensis</name>
    <name type="common">Wild banana</name>
    <name type="synonym">Musa malaccensis</name>
    <dbReference type="NCBI Taxonomy" id="214687"/>
    <lineage>
        <taxon>Eukaryota</taxon>
        <taxon>Viridiplantae</taxon>
        <taxon>Streptophyta</taxon>
        <taxon>Embryophyta</taxon>
        <taxon>Tracheophyta</taxon>
        <taxon>Spermatophyta</taxon>
        <taxon>Magnoliopsida</taxon>
        <taxon>Liliopsida</taxon>
        <taxon>Zingiberales</taxon>
        <taxon>Musaceae</taxon>
        <taxon>Musa</taxon>
    </lineage>
</organism>
<dbReference type="InterPro" id="IPR022003">
    <property type="entry name" value="RST"/>
</dbReference>
<name>A0A8D7F580_MUSAM</name>
<dbReference type="EMBL" id="HG996469">
    <property type="protein sequence ID" value="CAG1842141.1"/>
    <property type="molecule type" value="Genomic_DNA"/>
</dbReference>
<keyword evidence="6" id="KW-0175">Coiled coil</keyword>
<feature type="region of interest" description="Disordered" evidence="7">
    <location>
        <begin position="1"/>
        <end position="22"/>
    </location>
</feature>
<evidence type="ECO:0000256" key="3">
    <source>
        <dbReference type="ARBA" id="ARBA00023015"/>
    </source>
</evidence>
<dbReference type="GO" id="GO:0006366">
    <property type="term" value="P:transcription by RNA polymerase II"/>
    <property type="evidence" value="ECO:0007669"/>
    <property type="project" value="UniProtKB-ARBA"/>
</dbReference>
<feature type="compositionally biased region" description="Polar residues" evidence="7">
    <location>
        <begin position="256"/>
        <end position="268"/>
    </location>
</feature>
<feature type="compositionally biased region" description="Polar residues" evidence="7">
    <location>
        <begin position="287"/>
        <end position="307"/>
    </location>
</feature>
<feature type="compositionally biased region" description="Polar residues" evidence="7">
    <location>
        <begin position="458"/>
        <end position="478"/>
    </location>
</feature>
<dbReference type="InterPro" id="IPR045144">
    <property type="entry name" value="TAF4"/>
</dbReference>
<keyword evidence="4" id="KW-0804">Transcription</keyword>